<organism evidence="2 3">
    <name type="scientific">Lignipirellula cremea</name>
    <dbReference type="NCBI Taxonomy" id="2528010"/>
    <lineage>
        <taxon>Bacteria</taxon>
        <taxon>Pseudomonadati</taxon>
        <taxon>Planctomycetota</taxon>
        <taxon>Planctomycetia</taxon>
        <taxon>Pirellulales</taxon>
        <taxon>Pirellulaceae</taxon>
        <taxon>Lignipirellula</taxon>
    </lineage>
</organism>
<dbReference type="AlphaFoldDB" id="A0A518DVY5"/>
<evidence type="ECO:0000256" key="1">
    <source>
        <dbReference type="SAM" id="Phobius"/>
    </source>
</evidence>
<keyword evidence="1" id="KW-0472">Membrane</keyword>
<gene>
    <name evidence="2" type="ORF">Pla8534_38160</name>
</gene>
<reference evidence="2 3" key="1">
    <citation type="submission" date="2019-02" db="EMBL/GenBank/DDBJ databases">
        <title>Deep-cultivation of Planctomycetes and their phenomic and genomic characterization uncovers novel biology.</title>
        <authorList>
            <person name="Wiegand S."/>
            <person name="Jogler M."/>
            <person name="Boedeker C."/>
            <person name="Pinto D."/>
            <person name="Vollmers J."/>
            <person name="Rivas-Marin E."/>
            <person name="Kohn T."/>
            <person name="Peeters S.H."/>
            <person name="Heuer A."/>
            <person name="Rast P."/>
            <person name="Oberbeckmann S."/>
            <person name="Bunk B."/>
            <person name="Jeske O."/>
            <person name="Meyerdierks A."/>
            <person name="Storesund J.E."/>
            <person name="Kallscheuer N."/>
            <person name="Luecker S."/>
            <person name="Lage O.M."/>
            <person name="Pohl T."/>
            <person name="Merkel B.J."/>
            <person name="Hornburger P."/>
            <person name="Mueller R.-W."/>
            <person name="Bruemmer F."/>
            <person name="Labrenz M."/>
            <person name="Spormann A.M."/>
            <person name="Op den Camp H."/>
            <person name="Overmann J."/>
            <person name="Amann R."/>
            <person name="Jetten M.S.M."/>
            <person name="Mascher T."/>
            <person name="Medema M.H."/>
            <person name="Devos D.P."/>
            <person name="Kaster A.-K."/>
            <person name="Ovreas L."/>
            <person name="Rohde M."/>
            <person name="Galperin M.Y."/>
            <person name="Jogler C."/>
        </authorList>
    </citation>
    <scope>NUCLEOTIDE SEQUENCE [LARGE SCALE GENOMIC DNA]</scope>
    <source>
        <strain evidence="2 3">Pla85_3_4</strain>
    </source>
</reference>
<dbReference type="KEGG" id="lcre:Pla8534_38160"/>
<name>A0A518DVY5_9BACT</name>
<evidence type="ECO:0008006" key="4">
    <source>
        <dbReference type="Google" id="ProtNLM"/>
    </source>
</evidence>
<keyword evidence="1" id="KW-0812">Transmembrane</keyword>
<evidence type="ECO:0000313" key="2">
    <source>
        <dbReference type="EMBL" id="QDU95997.1"/>
    </source>
</evidence>
<feature type="transmembrane region" description="Helical" evidence="1">
    <location>
        <begin position="12"/>
        <end position="32"/>
    </location>
</feature>
<keyword evidence="3" id="KW-1185">Reference proteome</keyword>
<keyword evidence="1" id="KW-1133">Transmembrane helix</keyword>
<accession>A0A518DVY5</accession>
<dbReference type="RefSeq" id="WP_145054674.1">
    <property type="nucleotide sequence ID" value="NZ_CP036433.1"/>
</dbReference>
<protein>
    <recommendedName>
        <fullName evidence="4">Transmembrane protein</fullName>
    </recommendedName>
</protein>
<evidence type="ECO:0000313" key="3">
    <source>
        <dbReference type="Proteomes" id="UP000317648"/>
    </source>
</evidence>
<feature type="transmembrane region" description="Helical" evidence="1">
    <location>
        <begin position="39"/>
        <end position="60"/>
    </location>
</feature>
<dbReference type="EMBL" id="CP036433">
    <property type="protein sequence ID" value="QDU95997.1"/>
    <property type="molecule type" value="Genomic_DNA"/>
</dbReference>
<dbReference type="Proteomes" id="UP000317648">
    <property type="component" value="Chromosome"/>
</dbReference>
<proteinExistence type="predicted"/>
<sequence>MWTRVVVNGFNVMGLTLVLGLTLLSTLIMTYVDPVSYRLARVLMLGAVILVMILDLWWRYREEPRFSKWRFVSPHTGGSILFIPVWILPLVFLVLAVCLVLTKR</sequence>
<feature type="transmembrane region" description="Helical" evidence="1">
    <location>
        <begin position="80"/>
        <end position="101"/>
    </location>
</feature>